<protein>
    <submittedName>
        <fullName evidence="2">Protein kinase domain-containing protein</fullName>
    </submittedName>
</protein>
<evidence type="ECO:0000313" key="2">
    <source>
        <dbReference type="WBParaSite" id="Hba_09819"/>
    </source>
</evidence>
<dbReference type="WBParaSite" id="Hba_09819">
    <property type="protein sequence ID" value="Hba_09819"/>
    <property type="gene ID" value="Hba_09819"/>
</dbReference>
<accession>A0A1I7WXB1</accession>
<evidence type="ECO:0000313" key="1">
    <source>
        <dbReference type="Proteomes" id="UP000095283"/>
    </source>
</evidence>
<organism evidence="1 2">
    <name type="scientific">Heterorhabditis bacteriophora</name>
    <name type="common">Entomopathogenic nematode worm</name>
    <dbReference type="NCBI Taxonomy" id="37862"/>
    <lineage>
        <taxon>Eukaryota</taxon>
        <taxon>Metazoa</taxon>
        <taxon>Ecdysozoa</taxon>
        <taxon>Nematoda</taxon>
        <taxon>Chromadorea</taxon>
        <taxon>Rhabditida</taxon>
        <taxon>Rhabditina</taxon>
        <taxon>Rhabditomorpha</taxon>
        <taxon>Strongyloidea</taxon>
        <taxon>Heterorhabditidae</taxon>
        <taxon>Heterorhabditis</taxon>
    </lineage>
</organism>
<dbReference type="AlphaFoldDB" id="A0A1I7WXB1"/>
<reference evidence="2" key="1">
    <citation type="submission" date="2016-11" db="UniProtKB">
        <authorList>
            <consortium name="WormBaseParasite"/>
        </authorList>
    </citation>
    <scope>IDENTIFICATION</scope>
</reference>
<proteinExistence type="predicted"/>
<keyword evidence="1" id="KW-1185">Reference proteome</keyword>
<name>A0A1I7WXB1_HETBA</name>
<dbReference type="Proteomes" id="UP000095283">
    <property type="component" value="Unplaced"/>
</dbReference>
<sequence length="128" mass="14925">MGVGLKGVIFQDCVAKLSKNMKFVKFFDFSGKLNHNVENKNKKLYEKETVVLAKVRHKNPHGIKLPMILEKKKVTNWMRDSKWIIIFKNSHFERSYGRESKKIALDFYLGNLCPSLRDPTVYMPLFGS</sequence>